<proteinExistence type="inferred from homology"/>
<dbReference type="Ensembl" id="ENSSSCT00015086419.1">
    <property type="protein sequence ID" value="ENSSSCP00015035150.1"/>
    <property type="gene ID" value="ENSSSCG00015064018.1"/>
</dbReference>
<dbReference type="InterPro" id="IPR011009">
    <property type="entry name" value="Kinase-like_dom_sf"/>
</dbReference>
<accession>A0A8D0PLA0</accession>
<dbReference type="PROSITE" id="PS50294">
    <property type="entry name" value="WD_REPEATS_REGION"/>
    <property type="match status" value="1"/>
</dbReference>
<dbReference type="InterPro" id="IPR015943">
    <property type="entry name" value="WD40/YVTN_repeat-like_dom_sf"/>
</dbReference>
<dbReference type="Pfam" id="PF00400">
    <property type="entry name" value="WD40"/>
    <property type="match status" value="1"/>
</dbReference>
<evidence type="ECO:0000256" key="7">
    <source>
        <dbReference type="ARBA" id="ARBA00022490"/>
    </source>
</evidence>
<evidence type="ECO:0000256" key="1">
    <source>
        <dbReference type="ARBA" id="ARBA00004173"/>
    </source>
</evidence>
<organism evidence="21 22">
    <name type="scientific">Sus scrofa</name>
    <name type="common">Pig</name>
    <dbReference type="NCBI Taxonomy" id="9823"/>
    <lineage>
        <taxon>Eukaryota</taxon>
        <taxon>Metazoa</taxon>
        <taxon>Chordata</taxon>
        <taxon>Craniata</taxon>
        <taxon>Vertebrata</taxon>
        <taxon>Euteleostomi</taxon>
        <taxon>Mammalia</taxon>
        <taxon>Eutheria</taxon>
        <taxon>Laurasiatheria</taxon>
        <taxon>Artiodactyla</taxon>
        <taxon>Suina</taxon>
        <taxon>Suidae</taxon>
        <taxon>Sus</taxon>
    </lineage>
</organism>
<evidence type="ECO:0000259" key="20">
    <source>
        <dbReference type="PROSITE" id="PS50197"/>
    </source>
</evidence>
<evidence type="ECO:0000256" key="10">
    <source>
        <dbReference type="ARBA" id="ARBA00022753"/>
    </source>
</evidence>
<evidence type="ECO:0000256" key="18">
    <source>
        <dbReference type="PROSITE-ProRule" id="PRU00221"/>
    </source>
</evidence>
<feature type="compositionally biased region" description="Acidic residues" evidence="19">
    <location>
        <begin position="1204"/>
        <end position="1213"/>
    </location>
</feature>
<dbReference type="SUPFAM" id="SSF50978">
    <property type="entry name" value="WD40 repeat-like"/>
    <property type="match status" value="1"/>
</dbReference>
<dbReference type="GO" id="GO:0000421">
    <property type="term" value="C:autophagosome membrane"/>
    <property type="evidence" value="ECO:0007669"/>
    <property type="project" value="UniProtKB-SubCell"/>
</dbReference>
<dbReference type="InterPro" id="IPR001680">
    <property type="entry name" value="WD40_rpt"/>
</dbReference>
<feature type="domain" description="BEACH" evidence="20">
    <location>
        <begin position="336"/>
        <end position="618"/>
    </location>
</feature>
<keyword evidence="15" id="KW-0968">Cytoplasmic vesicle</keyword>
<dbReference type="CDD" id="cd06071">
    <property type="entry name" value="Beach"/>
    <property type="match status" value="1"/>
</dbReference>
<dbReference type="SMART" id="SM00320">
    <property type="entry name" value="WD40"/>
    <property type="match status" value="4"/>
</dbReference>
<sequence>MALGNRGREVALTTEAEGWSPALSPDMEELLRSVERDLNIDARQLAPAPGGTHVVALVPARWLASLRERRLPLGPCPRAEGLGEAEVRTLLQRSVQRLPPGWTRVEVHGLRKRRLSYPLGGLPFEEGSCSPETLTRFMQDVAAQNYRNLWRHAYHTYGQPYSHIPAPSAVPALDSVRQALQRVYGCPFLPVGETTQCPSYARDGPCPPRGCPASPSLLRAEALLESPGMLYVVHPYVQFSLHDVVTFSPAKLTNSQAKVLFILFRVLRAMDACHRQGLSCGPLSLHHIAVDEKLCSELRLDLRAYERPKEDENEESPAARNGVGAEPGEEGGRGPGCPTCQEELRGLVLDWVHGRISNFHYLMQLNRLAGRRQGDPNYHPVLPWVVDFTTPHGRFRDLRKSKFRLNKGDKQLDFTYEMTRQAFVAGGAGGGEPPHVPHHISDVLSDITYYVYKARRTPRSVLCGHVRAQWEPHEYPASMERMQSWTPDECIPEFYTDPSIFCSIHPDMPDLDVPAWCSSSQEFVAAHRALLESREVSQDLHHWIDLTFGYKLQGKEAVKEKNVCLHLVDAHTHLTNYGVVQLFDQPHPQRLAGAPALAPEPPLIPRLLFQTIQESTGREDLPGQLANGMGRPVLEATPCEAGWARDRPAVGEDDLEQATEALDSISLAGKAGDQLGPSSSPSSSSSQAPAGLLSFSGASASRPGRRNKAAGADSGEGEEGRVFLPEGFNPVQALEELEKLGNFLTKGLGGRLEVPEQPQVRPTAQLRDLFHRDMQALGVLLAEMVFATRVRTLQPDAPLWVRFKAVRGLCRRYLKEVPVSLQPVLDTLLQLSGPESPVVAGRGRLDPLFEYRPISQGLPPPCPAQLLSPLSSVVPFPPYFPALHKFILLYQAKRVEDEAQGRELVFALWQQLGAVLSDITPEGLEILLPFVLSLMSEEHTAVYTAWYLFEPVAKALGPKNANKYLLKPLIGAYESPCRLHGRFYLYTDCFVAQLIVRLGLQAFLVHLLPHILQVLAGVEASQEESKGLVGAAEDEESGLPGAGPSSCAFGEEMQMDGEPTASSGLGLPDYTSGVSFHDQADLPETEDFQAGLYVAESPQPQEAEAVSLGRLSDKSSTSETSLGEERVADEGGAPVDKSSLRSGDSSQDLKQSEGSEEEEEEEDGCVVLEEGEEEQDEVPEASEITLSDTVLSMDTVVAGGGGADDGEEEEEPLTEQSEGKEQKILLDTACKMVRWLSAKLGPTVASRHVARNLLRLLTSCYVGPTRQQFTASNGESPPLSAGNIYQKRPVLGDIVSGPVLSCLLHVAHLYGEPVLTYQYLPYISYLVAPGSTSGPSRLNSRKEAGLLAAVTLTQRIIVYLSDTTLMDILPRISHEVLLPVLSFLTSLVTGFPSGAQARTVLCVKTISLIALICLRIGQEMVQQHLSEPVATFFQVFSRLHDLQHQDRKLESMGRSEGQLPEVAFSDGQLRLVDPTVLDELQKVFTLEMAYTIYVPFSCLLGDIIRKIIPNHELVGQLAGLYLESISPSSRSPASLEPTVPSTSPEWDPQGGSCPQDDGHSGTFGSVLVGNRIQIPGDSQPESPGPLGPISGVGGGGVGSLSEDNALKRELPRSAHGLSGNWLAYWQYEIGVSQQDAHFRFHQIRLQSFPGHSGAIKCVVPLSSEDFFLSGSKDRTVRLWPLYNSGDGTRETAPRLVYTQHRKSVFFVGQLEAPQCVVSCDGAVHIWDPFTGKTLRTVEPSDSRVPLTAVAVMPAPYTSITMASSDSTLRFVDCRKPGLQHEFRLSGGLNPGLVRSLAVSPSGRSVVAGFSSGFMVLLDTRTGLVLRGWPAHEGDILQIKEHGTALGAPGAQLVLPARAPSCERHGPLGPAGTGGERCDGGRPKGPGLWLVRGGASPVRCSSSAPSFLQLMIGQGQEKLSPLSLLELDNQVQAGGAGEEWGGLGEEGRSSRARNRVRGVALRPEGGVGATREGDLVPRMPLPLRLSLLSLDWDEALLFLAQGLWGRSIQNPGQPLDSTDPQPVPAGAWWPHCPERGPRRMQGDPNPGADPQVGPGHDGLHQGPLLPGGPKLHQAQPRPVASECGPGTVSPGTRCSEPNAAEAAAGAACRLRALPPLPAQPPLPGSGPWGFPTGCQNVPAER</sequence>
<feature type="compositionally biased region" description="Acidic residues" evidence="19">
    <location>
        <begin position="1154"/>
        <end position="1180"/>
    </location>
</feature>
<feature type="compositionally biased region" description="Basic and acidic residues" evidence="19">
    <location>
        <begin position="2031"/>
        <end position="2040"/>
    </location>
</feature>
<evidence type="ECO:0000256" key="9">
    <source>
        <dbReference type="ARBA" id="ARBA00022737"/>
    </source>
</evidence>
<keyword evidence="11" id="KW-0809">Transit peptide</keyword>
<dbReference type="Gene3D" id="2.130.10.10">
    <property type="entry name" value="YVTN repeat-like/Quinoprotein amine dehydrogenase"/>
    <property type="match status" value="2"/>
</dbReference>
<comment type="subcellular location">
    <subcellularLocation>
        <location evidence="4">Cytoplasm</location>
        <location evidence="4">Cytosol</location>
    </subcellularLocation>
    <subcellularLocation>
        <location evidence="5">Cytoplasmic vesicle</location>
        <location evidence="5">Autophagosome membrane</location>
    </subcellularLocation>
    <subcellularLocation>
        <location evidence="2">Early endosome membrane</location>
        <topology evidence="2">Peripheral membrane protein</topology>
    </subcellularLocation>
    <subcellularLocation>
        <location evidence="3">Late endosome membrane</location>
    </subcellularLocation>
    <subcellularLocation>
        <location evidence="6">Lysosome membrane</location>
    </subcellularLocation>
    <subcellularLocation>
        <location evidence="1">Mitochondrion</location>
    </subcellularLocation>
</comment>
<feature type="region of interest" description="Disordered" evidence="19">
    <location>
        <begin position="1574"/>
        <end position="1600"/>
    </location>
</feature>
<comment type="similarity">
    <text evidence="16">Belongs to the WD repeat WDR81 family.</text>
</comment>
<dbReference type="PROSITE" id="PS50197">
    <property type="entry name" value="BEACH"/>
    <property type="match status" value="1"/>
</dbReference>
<evidence type="ECO:0000256" key="15">
    <source>
        <dbReference type="ARBA" id="ARBA00023329"/>
    </source>
</evidence>
<feature type="repeat" description="WD" evidence="18">
    <location>
        <begin position="1648"/>
        <end position="1679"/>
    </location>
</feature>
<feature type="region of interest" description="Disordered" evidence="19">
    <location>
        <begin position="306"/>
        <end position="337"/>
    </location>
</feature>
<evidence type="ECO:0000256" key="8">
    <source>
        <dbReference type="ARBA" id="ARBA00022574"/>
    </source>
</evidence>
<feature type="compositionally biased region" description="Low complexity" evidence="19">
    <location>
        <begin position="674"/>
        <end position="701"/>
    </location>
</feature>
<dbReference type="SUPFAM" id="SSF56112">
    <property type="entry name" value="Protein kinase-like (PK-like)"/>
    <property type="match status" value="1"/>
</dbReference>
<dbReference type="PROSITE" id="PS50082">
    <property type="entry name" value="WD_REPEATS_2"/>
    <property type="match status" value="1"/>
</dbReference>
<feature type="region of interest" description="Disordered" evidence="19">
    <location>
        <begin position="2112"/>
        <end position="2140"/>
    </location>
</feature>
<dbReference type="FunFam" id="1.10.1540.10:FF:000003">
    <property type="entry name" value="WD repeat-containing protein 81 isoform X1"/>
    <property type="match status" value="1"/>
</dbReference>
<dbReference type="GO" id="GO:0005829">
    <property type="term" value="C:cytosol"/>
    <property type="evidence" value="ECO:0007669"/>
    <property type="project" value="UniProtKB-SubCell"/>
</dbReference>
<evidence type="ECO:0000256" key="17">
    <source>
        <dbReference type="ARBA" id="ARBA00070555"/>
    </source>
</evidence>
<dbReference type="Proteomes" id="UP000694726">
    <property type="component" value="Unplaced"/>
</dbReference>
<keyword evidence="13" id="KW-0472">Membrane</keyword>
<feature type="region of interest" description="Disordered" evidence="19">
    <location>
        <begin position="2009"/>
        <end position="2095"/>
    </location>
</feature>
<dbReference type="GO" id="GO:0031901">
    <property type="term" value="C:early endosome membrane"/>
    <property type="evidence" value="ECO:0007669"/>
    <property type="project" value="UniProtKB-SubCell"/>
</dbReference>
<dbReference type="SMART" id="SM01026">
    <property type="entry name" value="Beach"/>
    <property type="match status" value="1"/>
</dbReference>
<dbReference type="InterPro" id="IPR036322">
    <property type="entry name" value="WD40_repeat_dom_sf"/>
</dbReference>
<evidence type="ECO:0000256" key="14">
    <source>
        <dbReference type="ARBA" id="ARBA00023228"/>
    </source>
</evidence>
<evidence type="ECO:0000256" key="16">
    <source>
        <dbReference type="ARBA" id="ARBA00060735"/>
    </source>
</evidence>
<dbReference type="FunFam" id="2.130.10.10:FF:000355">
    <property type="entry name" value="WD repeat-containing protein 81 isoform X1"/>
    <property type="match status" value="1"/>
</dbReference>
<evidence type="ECO:0000256" key="2">
    <source>
        <dbReference type="ARBA" id="ARBA00004220"/>
    </source>
</evidence>
<dbReference type="GO" id="GO:0005739">
    <property type="term" value="C:mitochondrion"/>
    <property type="evidence" value="ECO:0007669"/>
    <property type="project" value="UniProtKB-SubCell"/>
</dbReference>
<evidence type="ECO:0000313" key="22">
    <source>
        <dbReference type="Proteomes" id="UP000694726"/>
    </source>
</evidence>
<keyword evidence="12" id="KW-0496">Mitochondrion</keyword>
<dbReference type="GO" id="GO:0005765">
    <property type="term" value="C:lysosomal membrane"/>
    <property type="evidence" value="ECO:0007669"/>
    <property type="project" value="UniProtKB-SubCell"/>
</dbReference>
<feature type="compositionally biased region" description="Polar residues" evidence="19">
    <location>
        <begin position="2009"/>
        <end position="2019"/>
    </location>
</feature>
<dbReference type="PANTHER" id="PTHR44662">
    <property type="entry name" value="WD REPEAT-CONTAINING PROTEIN 81"/>
    <property type="match status" value="1"/>
</dbReference>
<evidence type="ECO:0000256" key="3">
    <source>
        <dbReference type="ARBA" id="ARBA00004414"/>
    </source>
</evidence>
<evidence type="ECO:0000256" key="13">
    <source>
        <dbReference type="ARBA" id="ARBA00023136"/>
    </source>
</evidence>
<evidence type="ECO:0000313" key="21">
    <source>
        <dbReference type="Ensembl" id="ENSSSCP00015035150.1"/>
    </source>
</evidence>
<keyword evidence="10" id="KW-0967">Endosome</keyword>
<evidence type="ECO:0000256" key="12">
    <source>
        <dbReference type="ARBA" id="ARBA00023128"/>
    </source>
</evidence>
<evidence type="ECO:0000256" key="5">
    <source>
        <dbReference type="ARBA" id="ARBA00004652"/>
    </source>
</evidence>
<reference evidence="21" key="1">
    <citation type="submission" date="2025-08" db="UniProtKB">
        <authorList>
            <consortium name="Ensembl"/>
        </authorList>
    </citation>
    <scope>IDENTIFICATION</scope>
</reference>
<keyword evidence="9" id="KW-0677">Repeat</keyword>
<evidence type="ECO:0000256" key="6">
    <source>
        <dbReference type="ARBA" id="ARBA00004656"/>
    </source>
</evidence>
<feature type="region of interest" description="Disordered" evidence="19">
    <location>
        <begin position="1026"/>
        <end position="1077"/>
    </location>
</feature>
<evidence type="ECO:0000256" key="19">
    <source>
        <dbReference type="SAM" id="MobiDB-lite"/>
    </source>
</evidence>
<keyword evidence="7" id="KW-0963">Cytoplasm</keyword>
<dbReference type="InterPro" id="IPR000409">
    <property type="entry name" value="BEACH_dom"/>
</dbReference>
<evidence type="ECO:0000256" key="4">
    <source>
        <dbReference type="ARBA" id="ARBA00004514"/>
    </source>
</evidence>
<protein>
    <recommendedName>
        <fullName evidence="17">WD repeat-containing protein 81</fullName>
    </recommendedName>
</protein>
<name>A0A8D0PLA0_PIG</name>
<dbReference type="GO" id="GO:0031902">
    <property type="term" value="C:late endosome membrane"/>
    <property type="evidence" value="ECO:0007669"/>
    <property type="project" value="UniProtKB-SubCell"/>
</dbReference>
<dbReference type="SUPFAM" id="SSF81837">
    <property type="entry name" value="BEACH domain"/>
    <property type="match status" value="1"/>
</dbReference>
<evidence type="ECO:0000256" key="11">
    <source>
        <dbReference type="ARBA" id="ARBA00022946"/>
    </source>
</evidence>
<dbReference type="Gene3D" id="1.10.1540.10">
    <property type="entry name" value="BEACH domain"/>
    <property type="match status" value="1"/>
</dbReference>
<feature type="compositionally biased region" description="Low complexity" evidence="19">
    <location>
        <begin position="2059"/>
        <end position="2071"/>
    </location>
</feature>
<feature type="compositionally biased region" description="Pro residues" evidence="19">
    <location>
        <begin position="2113"/>
        <end position="2123"/>
    </location>
</feature>
<feature type="region of interest" description="Disordered" evidence="19">
    <location>
        <begin position="1099"/>
        <end position="1221"/>
    </location>
</feature>
<keyword evidence="8 18" id="KW-0853">WD repeat</keyword>
<feature type="region of interest" description="Disordered" evidence="19">
    <location>
        <begin position="1529"/>
        <end position="1560"/>
    </location>
</feature>
<dbReference type="Pfam" id="PF02138">
    <property type="entry name" value="Beach"/>
    <property type="match status" value="1"/>
</dbReference>
<dbReference type="InterPro" id="IPR052651">
    <property type="entry name" value="WDR81"/>
</dbReference>
<dbReference type="PANTHER" id="PTHR44662:SF1">
    <property type="entry name" value="WD REPEAT-CONTAINING PROTEIN 81"/>
    <property type="match status" value="1"/>
</dbReference>
<dbReference type="InterPro" id="IPR036372">
    <property type="entry name" value="BEACH_dom_sf"/>
</dbReference>
<feature type="compositionally biased region" description="Polar residues" evidence="19">
    <location>
        <begin position="1140"/>
        <end position="1149"/>
    </location>
</feature>
<keyword evidence="14" id="KW-0458">Lysosome</keyword>
<feature type="region of interest" description="Disordered" evidence="19">
    <location>
        <begin position="669"/>
        <end position="723"/>
    </location>
</feature>